<keyword evidence="2" id="KW-0812">Transmembrane</keyword>
<evidence type="ECO:0000259" key="3">
    <source>
        <dbReference type="Pfam" id="PF06738"/>
    </source>
</evidence>
<dbReference type="GO" id="GO:0022857">
    <property type="term" value="F:transmembrane transporter activity"/>
    <property type="evidence" value="ECO:0007669"/>
    <property type="project" value="InterPro"/>
</dbReference>
<evidence type="ECO:0000256" key="2">
    <source>
        <dbReference type="SAM" id="Phobius"/>
    </source>
</evidence>
<feature type="transmembrane region" description="Helical" evidence="2">
    <location>
        <begin position="351"/>
        <end position="372"/>
    </location>
</feature>
<accession>A0A917BNW1</accession>
<feature type="transmembrane region" description="Helical" evidence="2">
    <location>
        <begin position="272"/>
        <end position="291"/>
    </location>
</feature>
<feature type="transmembrane region" description="Helical" evidence="2">
    <location>
        <begin position="125"/>
        <end position="143"/>
    </location>
</feature>
<protein>
    <recommendedName>
        <fullName evidence="3">Threonine/serine exporter-like N-terminal domain-containing protein</fullName>
    </recommendedName>
</protein>
<sequence length="430" mass="44004">MDAVTEPARTTETAEDRDRRLLAWLGAGMLAGGSPVHEAEDDVREVARALGHPNAQVTCMPTGVMVALAPGRATALERVEGGIRLDQVADVASLVAGLRAGRTTADEALARLATLRAQPHRYTRVGLPVGVVLSAVGIALILTPVGSSVLFAAVLAPVTVLLLLLSRSSRAVRTLVPLAASFATSVAAFTAASAGWVEAPLWTLVAPIAVILPGATIVTGLTELAAGSMVAGTGRLAHGTLQMLLFALGVGGAAGLLRVDAALLDPARPVGLGWWAPLLGVVVVTVAISLMESLPPHVVPWVLLTVLATYLAQAVGQEVLGMRWAGAFVGALVAGLAASLVEFVRPELPRAVAFLPSFWLLVPGSLGLISVAQADISPAVAAGAVWEVTLVVVALALGVAVGANLASPLRGAARRTGLVHLLGRWRRGRA</sequence>
<feature type="transmembrane region" description="Helical" evidence="2">
    <location>
        <begin position="149"/>
        <end position="166"/>
    </location>
</feature>
<comment type="similarity">
    <text evidence="1">Belongs to the ThrE exporter (TC 2.A.79) family.</text>
</comment>
<feature type="transmembrane region" description="Helical" evidence="2">
    <location>
        <begin position="322"/>
        <end position="344"/>
    </location>
</feature>
<organism evidence="4 5">
    <name type="scientific">Ornithinimicrobium tianjinense</name>
    <dbReference type="NCBI Taxonomy" id="1195761"/>
    <lineage>
        <taxon>Bacteria</taxon>
        <taxon>Bacillati</taxon>
        <taxon>Actinomycetota</taxon>
        <taxon>Actinomycetes</taxon>
        <taxon>Micrococcales</taxon>
        <taxon>Ornithinimicrobiaceae</taxon>
        <taxon>Ornithinimicrobium</taxon>
    </lineage>
</organism>
<dbReference type="PANTHER" id="PTHR31082">
    <property type="entry name" value="PHEROMONE-REGULATED MEMBRANE PROTEIN 10"/>
    <property type="match status" value="1"/>
</dbReference>
<feature type="transmembrane region" description="Helical" evidence="2">
    <location>
        <begin position="384"/>
        <end position="406"/>
    </location>
</feature>
<dbReference type="Pfam" id="PF06738">
    <property type="entry name" value="ThrE"/>
    <property type="match status" value="1"/>
</dbReference>
<dbReference type="EMBL" id="BMEM01000002">
    <property type="protein sequence ID" value="GGF51285.1"/>
    <property type="molecule type" value="Genomic_DNA"/>
</dbReference>
<keyword evidence="2" id="KW-1133">Transmembrane helix</keyword>
<dbReference type="PANTHER" id="PTHR31082:SF4">
    <property type="entry name" value="PHEROMONE-REGULATED MEMBRANE PROTEIN 10"/>
    <property type="match status" value="1"/>
</dbReference>
<name>A0A917BNW1_9MICO</name>
<evidence type="ECO:0000313" key="5">
    <source>
        <dbReference type="Proteomes" id="UP000605670"/>
    </source>
</evidence>
<feature type="transmembrane region" description="Helical" evidence="2">
    <location>
        <begin position="202"/>
        <end position="224"/>
    </location>
</feature>
<evidence type="ECO:0000256" key="1">
    <source>
        <dbReference type="ARBA" id="ARBA00034125"/>
    </source>
</evidence>
<dbReference type="Proteomes" id="UP000605670">
    <property type="component" value="Unassembled WGS sequence"/>
</dbReference>
<dbReference type="InterPro" id="IPR010619">
    <property type="entry name" value="ThrE-like_N"/>
</dbReference>
<comment type="caution">
    <text evidence="4">The sequence shown here is derived from an EMBL/GenBank/DDBJ whole genome shotgun (WGS) entry which is preliminary data.</text>
</comment>
<keyword evidence="2" id="KW-0472">Membrane</keyword>
<evidence type="ECO:0000313" key="4">
    <source>
        <dbReference type="EMBL" id="GGF51285.1"/>
    </source>
</evidence>
<keyword evidence="5" id="KW-1185">Reference proteome</keyword>
<gene>
    <name evidence="4" type="ORF">GCM10011366_18880</name>
</gene>
<dbReference type="InterPro" id="IPR051361">
    <property type="entry name" value="ThrE/Ser_Exporter"/>
</dbReference>
<feature type="domain" description="Threonine/serine exporter-like N-terminal" evidence="3">
    <location>
        <begin position="23"/>
        <end position="256"/>
    </location>
</feature>
<proteinExistence type="inferred from homology"/>
<reference evidence="4" key="1">
    <citation type="journal article" date="2014" name="Int. J. Syst. Evol. Microbiol.">
        <title>Complete genome sequence of Corynebacterium casei LMG S-19264T (=DSM 44701T), isolated from a smear-ripened cheese.</title>
        <authorList>
            <consortium name="US DOE Joint Genome Institute (JGI-PGF)"/>
            <person name="Walter F."/>
            <person name="Albersmeier A."/>
            <person name="Kalinowski J."/>
            <person name="Ruckert C."/>
        </authorList>
    </citation>
    <scope>NUCLEOTIDE SEQUENCE</scope>
    <source>
        <strain evidence="4">CGMCC 1.12160</strain>
    </source>
</reference>
<feature type="transmembrane region" description="Helical" evidence="2">
    <location>
        <begin position="298"/>
        <end position="316"/>
    </location>
</feature>
<feature type="transmembrane region" description="Helical" evidence="2">
    <location>
        <begin position="236"/>
        <end position="257"/>
    </location>
</feature>
<reference evidence="4" key="2">
    <citation type="submission" date="2020-09" db="EMBL/GenBank/DDBJ databases">
        <authorList>
            <person name="Sun Q."/>
            <person name="Zhou Y."/>
        </authorList>
    </citation>
    <scope>NUCLEOTIDE SEQUENCE</scope>
    <source>
        <strain evidence="4">CGMCC 1.12160</strain>
    </source>
</reference>
<feature type="transmembrane region" description="Helical" evidence="2">
    <location>
        <begin position="178"/>
        <end position="196"/>
    </location>
</feature>
<dbReference type="AlphaFoldDB" id="A0A917BNW1"/>